<evidence type="ECO:0000256" key="5">
    <source>
        <dbReference type="ARBA" id="ARBA00022777"/>
    </source>
</evidence>
<dbReference type="PROSITE" id="PS51146">
    <property type="entry name" value="KAIC"/>
    <property type="match status" value="2"/>
</dbReference>
<dbReference type="SUPFAM" id="SSF52540">
    <property type="entry name" value="P-loop containing nucleoside triphosphate hydrolases"/>
    <property type="match status" value="2"/>
</dbReference>
<dbReference type="OrthoDB" id="27015at2157"/>
<dbReference type="PANTHER" id="PTHR42926:SF1">
    <property type="entry name" value="CIRCADIAN CLOCK OSCILLATOR PROTEIN KAIC 1"/>
    <property type="match status" value="1"/>
</dbReference>
<evidence type="ECO:0000256" key="4">
    <source>
        <dbReference type="ARBA" id="ARBA00022737"/>
    </source>
</evidence>
<dbReference type="RefSeq" id="WP_096205448.1">
    <property type="nucleotide sequence ID" value="NZ_FZMP01000124.1"/>
</dbReference>
<feature type="domain" description="KaiC" evidence="8">
    <location>
        <begin position="15"/>
        <end position="254"/>
    </location>
</feature>
<accession>A0A284VNT3</accession>
<evidence type="ECO:0000256" key="3">
    <source>
        <dbReference type="ARBA" id="ARBA00022679"/>
    </source>
</evidence>
<evidence type="ECO:0000256" key="1">
    <source>
        <dbReference type="ARBA" id="ARBA00012513"/>
    </source>
</evidence>
<evidence type="ECO:0000256" key="7">
    <source>
        <dbReference type="SAM" id="MobiDB-lite"/>
    </source>
</evidence>
<dbReference type="InterPro" id="IPR047222">
    <property type="entry name" value="KaiC_C"/>
</dbReference>
<feature type="region of interest" description="Disordered" evidence="7">
    <location>
        <begin position="543"/>
        <end position="583"/>
    </location>
</feature>
<feature type="compositionally biased region" description="Basic and acidic residues" evidence="7">
    <location>
        <begin position="491"/>
        <end position="515"/>
    </location>
</feature>
<keyword evidence="6" id="KW-0378">Hydrolase</keyword>
<dbReference type="GO" id="GO:0016787">
    <property type="term" value="F:hydrolase activity"/>
    <property type="evidence" value="ECO:0007669"/>
    <property type="project" value="UniProtKB-KW"/>
</dbReference>
<dbReference type="InterPro" id="IPR047221">
    <property type="entry name" value="KaiC_N"/>
</dbReference>
<feature type="region of interest" description="Disordered" evidence="7">
    <location>
        <begin position="1"/>
        <end position="20"/>
    </location>
</feature>
<evidence type="ECO:0000313" key="10">
    <source>
        <dbReference type="Proteomes" id="UP000218615"/>
    </source>
</evidence>
<dbReference type="Pfam" id="PF06745">
    <property type="entry name" value="ATPase"/>
    <property type="match status" value="2"/>
</dbReference>
<reference evidence="10" key="1">
    <citation type="submission" date="2017-06" db="EMBL/GenBank/DDBJ databases">
        <authorList>
            <person name="Cremers G."/>
        </authorList>
    </citation>
    <scope>NUCLEOTIDE SEQUENCE [LARGE SCALE GENOMIC DNA]</scope>
</reference>
<dbReference type="InterPro" id="IPR027417">
    <property type="entry name" value="P-loop_NTPase"/>
</dbReference>
<evidence type="ECO:0000256" key="2">
    <source>
        <dbReference type="ARBA" id="ARBA00022553"/>
    </source>
</evidence>
<evidence type="ECO:0000259" key="8">
    <source>
        <dbReference type="PROSITE" id="PS51146"/>
    </source>
</evidence>
<dbReference type="SMART" id="SM00382">
    <property type="entry name" value="AAA"/>
    <property type="match status" value="2"/>
</dbReference>
<protein>
    <recommendedName>
        <fullName evidence="1">non-specific serine/threonine protein kinase</fullName>
        <ecNumber evidence="1">2.7.11.1</ecNumber>
    </recommendedName>
</protein>
<feature type="compositionally biased region" description="Basic and acidic residues" evidence="7">
    <location>
        <begin position="543"/>
        <end position="572"/>
    </location>
</feature>
<keyword evidence="5" id="KW-0418">Kinase</keyword>
<feature type="compositionally biased region" description="Basic residues" evidence="7">
    <location>
        <begin position="573"/>
        <end position="583"/>
    </location>
</feature>
<keyword evidence="4" id="KW-0677">Repeat</keyword>
<evidence type="ECO:0000313" key="9">
    <source>
        <dbReference type="EMBL" id="SNQ60912.1"/>
    </source>
</evidence>
<dbReference type="EMBL" id="FZMP01000124">
    <property type="protein sequence ID" value="SNQ60912.1"/>
    <property type="molecule type" value="Genomic_DNA"/>
</dbReference>
<name>A0A284VNT3_9EURY</name>
<dbReference type="PIRSF" id="PIRSF039117">
    <property type="entry name" value="KaiC"/>
    <property type="match status" value="1"/>
</dbReference>
<dbReference type="CDD" id="cd19484">
    <property type="entry name" value="KaiC_C"/>
    <property type="match status" value="1"/>
</dbReference>
<dbReference type="SMR" id="A0A284VNT3"/>
<dbReference type="EC" id="2.7.11.1" evidence="1"/>
<dbReference type="InterPro" id="IPR014774">
    <property type="entry name" value="KaiC-like_dom"/>
</dbReference>
<dbReference type="AlphaFoldDB" id="A0A284VNT3"/>
<dbReference type="InterPro" id="IPR030665">
    <property type="entry name" value="KaiC"/>
</dbReference>
<dbReference type="InterPro" id="IPR003593">
    <property type="entry name" value="AAA+_ATPase"/>
</dbReference>
<dbReference type="GO" id="GO:0004674">
    <property type="term" value="F:protein serine/threonine kinase activity"/>
    <property type="evidence" value="ECO:0007669"/>
    <property type="project" value="UniProtKB-EC"/>
</dbReference>
<keyword evidence="10" id="KW-1185">Reference proteome</keyword>
<dbReference type="Gene3D" id="3.40.50.300">
    <property type="entry name" value="P-loop containing nucleotide triphosphate hydrolases"/>
    <property type="match status" value="2"/>
</dbReference>
<dbReference type="PANTHER" id="PTHR42926">
    <property type="match status" value="1"/>
</dbReference>
<keyword evidence="2" id="KW-0597">Phosphoprotein</keyword>
<keyword evidence="3" id="KW-0808">Transferase</keyword>
<dbReference type="GO" id="GO:0005524">
    <property type="term" value="F:ATP binding"/>
    <property type="evidence" value="ECO:0007669"/>
    <property type="project" value="InterPro"/>
</dbReference>
<dbReference type="InterPro" id="IPR010624">
    <property type="entry name" value="KaiC_dom"/>
</dbReference>
<gene>
    <name evidence="9" type="ORF">MNV_210019</name>
</gene>
<proteinExistence type="predicted"/>
<dbReference type="NCBIfam" id="NF006799">
    <property type="entry name" value="PRK09302.1"/>
    <property type="match status" value="1"/>
</dbReference>
<dbReference type="STRING" id="1392998.ANME2D_02180"/>
<dbReference type="InterPro" id="IPR051347">
    <property type="entry name" value="Circadian_clock_KaiC-rel"/>
</dbReference>
<feature type="domain" description="KaiC" evidence="8">
    <location>
        <begin position="255"/>
        <end position="486"/>
    </location>
</feature>
<dbReference type="Proteomes" id="UP000218615">
    <property type="component" value="Unassembled WGS sequence"/>
</dbReference>
<organism evidence="9 10">
    <name type="scientific">Candidatus Methanoperedens nitratireducens</name>
    <dbReference type="NCBI Taxonomy" id="1392998"/>
    <lineage>
        <taxon>Archaea</taxon>
        <taxon>Methanobacteriati</taxon>
        <taxon>Methanobacteriota</taxon>
        <taxon>Stenosarchaea group</taxon>
        <taxon>Methanomicrobia</taxon>
        <taxon>Methanosarcinales</taxon>
        <taxon>ANME-2 cluster</taxon>
        <taxon>Candidatus Methanoperedentaceae</taxon>
        <taxon>Candidatus Methanoperedens</taxon>
    </lineage>
</organism>
<sequence length="583" mass="65024">MTREENTNESPPALEKCPAGIRGLDDILDGGLPRGRPTLVAGGAGSGKTMIAMEFLVRGATQYNEPGIFMSFEESTGDLVKNFASLGWNLKNPEDSKKLALDHVYIERSEIEETGEYDLEGLFIRLNYAIDSIGAKRVVLDTIESLFGGLSNEGILRAELRRLFSWLKEKGVTAVITGERGEGTLTRRGLEEYVSDCVITLDHRVEGQVLTRRLRVVKYRGSTHGTNEYPFLMDEHGISVLPITSLRLEHDVSAERISSGVPRLDTMLEGGFYRGSSILISGTAGTGKTSLSSSFANVNCERGERCLYFAFEDSPKQIIRNMHSIGIDLEPWVEKGLLKIHASRSTVSGLEMHLVTMHKLINEFNPSVVIVDPVSNLVTVGSEEEVKSMLTRLIDMLKTEQITAMLTYLSGGGESLEATEMGISSLIDTWILLRDIEIGGERNRGIYILKSRGMAHSNQIREFRLTGKGIDIIDAYLGPEGVLTGTARTAQEAKEREQEAERKEEVERRRHDVERQRKAIEAQIAAIRADFEAREEELKKLIQQEERRGEAQKEARAEMRHLRKAEVPEAKHQSGKKVRGNLK</sequence>
<feature type="region of interest" description="Disordered" evidence="7">
    <location>
        <begin position="487"/>
        <end position="515"/>
    </location>
</feature>
<dbReference type="CDD" id="cd19485">
    <property type="entry name" value="KaiC-N"/>
    <property type="match status" value="1"/>
</dbReference>
<evidence type="ECO:0000256" key="6">
    <source>
        <dbReference type="ARBA" id="ARBA00022801"/>
    </source>
</evidence>